<dbReference type="PRINTS" id="PR00139">
    <property type="entry name" value="ASNGLNASE"/>
</dbReference>
<dbReference type="GO" id="GO:0016740">
    <property type="term" value="F:transferase activity"/>
    <property type="evidence" value="ECO:0007669"/>
    <property type="project" value="UniProtKB-KW"/>
</dbReference>
<accession>A0A497EMZ3</accession>
<dbReference type="NCBIfam" id="TIGR02153">
    <property type="entry name" value="gatD_arch"/>
    <property type="match status" value="1"/>
</dbReference>
<dbReference type="Pfam" id="PF18195">
    <property type="entry name" value="GatD_N"/>
    <property type="match status" value="1"/>
</dbReference>
<keyword evidence="3 5" id="KW-0067">ATP-binding</keyword>
<dbReference type="InterPro" id="IPR040919">
    <property type="entry name" value="Asparaginase_C"/>
</dbReference>
<dbReference type="Gene3D" id="2.30.30.520">
    <property type="match status" value="1"/>
</dbReference>
<keyword evidence="4 5" id="KW-0648">Protein biosynthesis</keyword>
<dbReference type="InterPro" id="IPR037222">
    <property type="entry name" value="GatD_N_sf"/>
</dbReference>
<dbReference type="SUPFAM" id="SSF53774">
    <property type="entry name" value="Glutaminase/Asparaginase"/>
    <property type="match status" value="1"/>
</dbReference>
<feature type="domain" description="L-asparaginase N-terminal" evidence="9">
    <location>
        <begin position="99"/>
        <end position="291"/>
    </location>
</feature>
<evidence type="ECO:0000313" key="12">
    <source>
        <dbReference type="EMBL" id="RLE48774.1"/>
    </source>
</evidence>
<dbReference type="GO" id="GO:0005524">
    <property type="term" value="F:ATP binding"/>
    <property type="evidence" value="ECO:0007669"/>
    <property type="project" value="UniProtKB-KW"/>
</dbReference>
<evidence type="ECO:0000256" key="2">
    <source>
        <dbReference type="ARBA" id="ARBA00022741"/>
    </source>
</evidence>
<dbReference type="InterPro" id="IPR011878">
    <property type="entry name" value="GatD"/>
</dbReference>
<feature type="active site" evidence="5 7">
    <location>
        <position position="183"/>
    </location>
</feature>
<dbReference type="EMBL" id="QMQV01000059">
    <property type="protein sequence ID" value="RLE48774.1"/>
    <property type="molecule type" value="Genomic_DNA"/>
</dbReference>
<protein>
    <recommendedName>
        <fullName evidence="5 8">Glutamyl-tRNA(Gln) amidotransferase subunit D</fullName>
        <shortName evidence="5">Glu-ADT subunit D</shortName>
        <ecNumber evidence="5 8">6.3.5.-</ecNumber>
    </recommendedName>
</protein>
<evidence type="ECO:0000313" key="15">
    <source>
        <dbReference type="Proteomes" id="UP000278475"/>
    </source>
</evidence>
<dbReference type="Pfam" id="PF17763">
    <property type="entry name" value="Asparaginase_C"/>
    <property type="match status" value="1"/>
</dbReference>
<evidence type="ECO:0000313" key="14">
    <source>
        <dbReference type="Proteomes" id="UP000272051"/>
    </source>
</evidence>
<comment type="catalytic activity">
    <reaction evidence="5 8">
        <text>L-glutamyl-tRNA(Gln) + L-glutamine + ATP + H2O = L-glutaminyl-tRNA(Gln) + L-glutamate + ADP + phosphate + H(+)</text>
        <dbReference type="Rhea" id="RHEA:17521"/>
        <dbReference type="Rhea" id="RHEA-COMP:9681"/>
        <dbReference type="Rhea" id="RHEA-COMP:9684"/>
        <dbReference type="ChEBI" id="CHEBI:15377"/>
        <dbReference type="ChEBI" id="CHEBI:15378"/>
        <dbReference type="ChEBI" id="CHEBI:29985"/>
        <dbReference type="ChEBI" id="CHEBI:30616"/>
        <dbReference type="ChEBI" id="CHEBI:43474"/>
        <dbReference type="ChEBI" id="CHEBI:58359"/>
        <dbReference type="ChEBI" id="CHEBI:78520"/>
        <dbReference type="ChEBI" id="CHEBI:78521"/>
        <dbReference type="ChEBI" id="CHEBI:456216"/>
    </reaction>
</comment>
<dbReference type="EC" id="6.3.5.-" evidence="5 8"/>
<feature type="active site" evidence="5">
    <location>
        <position position="184"/>
    </location>
</feature>
<dbReference type="HAMAP" id="MF_00586">
    <property type="entry name" value="GatD"/>
    <property type="match status" value="1"/>
</dbReference>
<gene>
    <name evidence="5" type="primary">gatD</name>
    <name evidence="12" type="ORF">DRJ31_06460</name>
    <name evidence="13" type="ORF">DRJ33_02510</name>
</gene>
<dbReference type="NCBIfam" id="TIGR00519">
    <property type="entry name" value="asnASE_I"/>
    <property type="match status" value="1"/>
</dbReference>
<dbReference type="Gene3D" id="3.40.50.40">
    <property type="match status" value="1"/>
</dbReference>
<keyword evidence="12" id="KW-0808">Transferase</keyword>
<dbReference type="InterPro" id="IPR027473">
    <property type="entry name" value="L-asparaginase_C"/>
</dbReference>
<feature type="domain" description="Asparaginase/glutaminase C-terminal" evidence="10">
    <location>
        <begin position="311"/>
        <end position="424"/>
    </location>
</feature>
<evidence type="ECO:0000256" key="1">
    <source>
        <dbReference type="ARBA" id="ARBA00022598"/>
    </source>
</evidence>
<comment type="similarity">
    <text evidence="5 8">Belongs to the asparaginase 1 family. GatD subfamily.</text>
</comment>
<feature type="active site" evidence="5 6">
    <location>
        <position position="107"/>
    </location>
</feature>
<comment type="function">
    <text evidence="5 8">Allows the formation of correctly charged Gln-tRNA(Gln) through the transamidation of misacylated Glu-tRNA(Gln) in organisms which lack glutaminyl-tRNA synthetase. The reaction takes place in the presence of glutamine and ATP through an activated gamma-phospho-Glu-tRNA(Gln). The GatDE system is specific for glutamate and does not act on aspartate.</text>
</comment>
<dbReference type="PIRSF" id="PIRSF001220">
    <property type="entry name" value="L-ASNase_gatD"/>
    <property type="match status" value="1"/>
</dbReference>
<dbReference type="Proteomes" id="UP000272051">
    <property type="component" value="Unassembled WGS sequence"/>
</dbReference>
<dbReference type="NCBIfam" id="NF003217">
    <property type="entry name" value="PRK04183.1"/>
    <property type="match status" value="1"/>
</dbReference>
<dbReference type="SUPFAM" id="SSF141300">
    <property type="entry name" value="GatD N-terminal domain-like"/>
    <property type="match status" value="1"/>
</dbReference>
<dbReference type="InterPro" id="IPR037152">
    <property type="entry name" value="L-asparaginase_N_sf"/>
</dbReference>
<dbReference type="InterPro" id="IPR027475">
    <property type="entry name" value="Asparaginase/glutaminase_AS2"/>
</dbReference>
<evidence type="ECO:0000256" key="4">
    <source>
        <dbReference type="ARBA" id="ARBA00022917"/>
    </source>
</evidence>
<dbReference type="CDD" id="cd08962">
    <property type="entry name" value="GatD"/>
    <property type="match status" value="1"/>
</dbReference>
<dbReference type="PROSITE" id="PS00144">
    <property type="entry name" value="ASN_GLN_ASE_1"/>
    <property type="match status" value="1"/>
</dbReference>
<comment type="subunit">
    <text evidence="5 8">Heterodimer of GatD and GatE.</text>
</comment>
<sequence>MSVRSHGYKGRVADVLEKAGIEIGNRVRISKEGKVYEGYLMPRSELGDDQHIVIKLDDGYNIGVRLSHDLKVEKLELEVEVKPEPPPLPLKVREDLPTVSIISTGGTIASRVDYKTGAVSPALSARDLYNVVPELGDIANINAEILYSLLSENMTAHHWIHIAETVAKHINRGVSGVVVTHGTDTMGYTAAALSFALQNLPVPVILVGSQRSSDRPSSDAATNLINAVIAASKAPIAEVMVAMHASSSDSTSYLHRGTKVRKCHTSRRDAFKTINGHPLAKVENGEVKVLTSNYVRREARKLELKAFFDDKVLLIKSYPGLPPALIDFAVDQGYHGIILEGTGLGHVPESCFKSIKRAVDNGIAVAMTSQCLWGRINMNVYSTGRQLLALGVIPLEDMLPETALVKMMWVLAQTRDLERVRELMLTNVAGEISPRSSYMTYPEQVF</sequence>
<dbReference type="PANTHER" id="PTHR11707">
    <property type="entry name" value="L-ASPARAGINASE"/>
    <property type="match status" value="1"/>
</dbReference>
<feature type="active site" evidence="5">
    <location>
        <position position="262"/>
    </location>
</feature>
<evidence type="ECO:0000259" key="9">
    <source>
        <dbReference type="Pfam" id="PF00710"/>
    </source>
</evidence>
<dbReference type="InterPro" id="IPR006033">
    <property type="entry name" value="AsnA_fam"/>
</dbReference>
<dbReference type="InterPro" id="IPR020827">
    <property type="entry name" value="Asparaginase/glutaminase_AS1"/>
</dbReference>
<dbReference type="PIRSF" id="PIRSF500175">
    <property type="entry name" value="Glu_ADT_D"/>
    <property type="match status" value="1"/>
</dbReference>
<evidence type="ECO:0000313" key="13">
    <source>
        <dbReference type="EMBL" id="RLE52874.1"/>
    </source>
</evidence>
<dbReference type="Proteomes" id="UP000278475">
    <property type="component" value="Unassembled WGS sequence"/>
</dbReference>
<dbReference type="PROSITE" id="PS00917">
    <property type="entry name" value="ASN_GLN_ASE_2"/>
    <property type="match status" value="1"/>
</dbReference>
<comment type="caution">
    <text evidence="12">The sequence shown here is derived from an EMBL/GenBank/DDBJ whole genome shotgun (WGS) entry which is preliminary data.</text>
</comment>
<dbReference type="GO" id="GO:0004067">
    <property type="term" value="F:asparaginase activity"/>
    <property type="evidence" value="ECO:0007669"/>
    <property type="project" value="UniProtKB-UniRule"/>
</dbReference>
<dbReference type="GO" id="GO:0050567">
    <property type="term" value="F:glutaminyl-tRNA synthase (glutamine-hydrolyzing) activity"/>
    <property type="evidence" value="ECO:0007669"/>
    <property type="project" value="UniProtKB-UniRule"/>
</dbReference>
<evidence type="ECO:0000256" key="6">
    <source>
        <dbReference type="PROSITE-ProRule" id="PRU10099"/>
    </source>
</evidence>
<dbReference type="AlphaFoldDB" id="A0A497EMZ3"/>
<dbReference type="InterPro" id="IPR027474">
    <property type="entry name" value="L-asparaginase_N"/>
</dbReference>
<dbReference type="GO" id="GO:0006520">
    <property type="term" value="P:amino acid metabolic process"/>
    <property type="evidence" value="ECO:0007669"/>
    <property type="project" value="InterPro"/>
</dbReference>
<feature type="domain" description="GatD N-terminal" evidence="11">
    <location>
        <begin position="21"/>
        <end position="75"/>
    </location>
</feature>
<dbReference type="EMBL" id="QMQX01000031">
    <property type="protein sequence ID" value="RLE52874.1"/>
    <property type="molecule type" value="Genomic_DNA"/>
</dbReference>
<evidence type="ECO:0000256" key="3">
    <source>
        <dbReference type="ARBA" id="ARBA00022840"/>
    </source>
</evidence>
<dbReference type="InterPro" id="IPR040918">
    <property type="entry name" value="GatD_N"/>
</dbReference>
<keyword evidence="2 5" id="KW-0547">Nucleotide-binding</keyword>
<evidence type="ECO:0000256" key="5">
    <source>
        <dbReference type="HAMAP-Rule" id="MF_00586"/>
    </source>
</evidence>
<dbReference type="PROSITE" id="PS51732">
    <property type="entry name" value="ASN_GLN_ASE_3"/>
    <property type="match status" value="1"/>
</dbReference>
<dbReference type="GO" id="GO:0006412">
    <property type="term" value="P:translation"/>
    <property type="evidence" value="ECO:0007669"/>
    <property type="project" value="UniProtKB-UniRule"/>
</dbReference>
<dbReference type="InterPro" id="IPR006034">
    <property type="entry name" value="Asparaginase/glutaminase-like"/>
</dbReference>
<keyword evidence="1 5" id="KW-0436">Ligase</keyword>
<dbReference type="PANTHER" id="PTHR11707:SF28">
    <property type="entry name" value="60 KDA LYSOPHOSPHOLIPASE"/>
    <property type="match status" value="1"/>
</dbReference>
<proteinExistence type="inferred from homology"/>
<evidence type="ECO:0000259" key="11">
    <source>
        <dbReference type="Pfam" id="PF18195"/>
    </source>
</evidence>
<dbReference type="FunFam" id="3.40.50.1170:FF:000001">
    <property type="entry name" value="L-asparaginase 2"/>
    <property type="match status" value="1"/>
</dbReference>
<dbReference type="SMART" id="SM00870">
    <property type="entry name" value="Asparaginase"/>
    <property type="match status" value="1"/>
</dbReference>
<name>A0A497EMZ3_9CREN</name>
<evidence type="ECO:0000256" key="7">
    <source>
        <dbReference type="PROSITE-ProRule" id="PRU10100"/>
    </source>
</evidence>
<dbReference type="Gene3D" id="3.40.50.1170">
    <property type="entry name" value="L-asparaginase, N-terminal domain"/>
    <property type="match status" value="1"/>
</dbReference>
<reference evidence="14 15" key="1">
    <citation type="submission" date="2018-06" db="EMBL/GenBank/DDBJ databases">
        <title>Extensive metabolic versatility and redundancy in microbially diverse, dynamic hydrothermal sediments.</title>
        <authorList>
            <person name="Dombrowski N."/>
            <person name="Teske A."/>
            <person name="Baker B.J."/>
        </authorList>
    </citation>
    <scope>NUCLEOTIDE SEQUENCE [LARGE SCALE GENOMIC DNA]</scope>
    <source>
        <strain evidence="13">B34_G17</strain>
        <strain evidence="12">B66_G16</strain>
    </source>
</reference>
<evidence type="ECO:0000256" key="8">
    <source>
        <dbReference type="RuleBase" id="RU004457"/>
    </source>
</evidence>
<dbReference type="InterPro" id="IPR036152">
    <property type="entry name" value="Asp/glu_Ase-like_sf"/>
</dbReference>
<evidence type="ECO:0000259" key="10">
    <source>
        <dbReference type="Pfam" id="PF17763"/>
    </source>
</evidence>
<organism evidence="12 15">
    <name type="scientific">Thermoproteota archaeon</name>
    <dbReference type="NCBI Taxonomy" id="2056631"/>
    <lineage>
        <taxon>Archaea</taxon>
        <taxon>Thermoproteota</taxon>
    </lineage>
</organism>
<dbReference type="Pfam" id="PF00710">
    <property type="entry name" value="Asparaginase"/>
    <property type="match status" value="1"/>
</dbReference>
<dbReference type="GO" id="GO:0006450">
    <property type="term" value="P:regulation of translational fidelity"/>
    <property type="evidence" value="ECO:0007669"/>
    <property type="project" value="InterPro"/>
</dbReference>